<reference evidence="1 2" key="1">
    <citation type="submission" date="2016-04" db="EMBL/GenBank/DDBJ databases">
        <title>Evolutionary innovation and constraint leading to complex multicellularity in the Ascomycota.</title>
        <authorList>
            <person name="Cisse O."/>
            <person name="Nguyen A."/>
            <person name="Hewitt D.A."/>
            <person name="Jedd G."/>
            <person name="Stajich J.E."/>
        </authorList>
    </citation>
    <scope>NUCLEOTIDE SEQUENCE [LARGE SCALE GENOMIC DNA]</scope>
    <source>
        <strain evidence="1 2">DAH-3</strain>
    </source>
</reference>
<evidence type="ECO:0000313" key="2">
    <source>
        <dbReference type="Proteomes" id="UP000186594"/>
    </source>
</evidence>
<keyword evidence="2" id="KW-1185">Reference proteome</keyword>
<geneLocation type="mitochondrion" evidence="1"/>
<sequence length="133" mass="14726">MVFPTRNDRFLLFLTALNSYVSRGTLKYPAIEPILTTNLPTLPKIKIFCNDSPPPHVVRGGETLEDGWLSGAVDSEGCFHVSIKVWGGGIPPPPSNLPPTLHPFGVGGGWKILKLVSKYYLRFHKRGLKIRGF</sequence>
<dbReference type="AlphaFoldDB" id="A0A1U7LG56"/>
<accession>A0A1U7LG56</accession>
<keyword evidence="1" id="KW-0496">Mitochondrion</keyword>
<dbReference type="Proteomes" id="UP000186594">
    <property type="component" value="Unassembled WGS sequence"/>
</dbReference>
<proteinExistence type="predicted"/>
<dbReference type="EMBL" id="LXFE01004516">
    <property type="protein sequence ID" value="OLL21608.1"/>
    <property type="molecule type" value="Genomic_DNA"/>
</dbReference>
<comment type="caution">
    <text evidence="1">The sequence shown here is derived from an EMBL/GenBank/DDBJ whole genome shotgun (WGS) entry which is preliminary data.</text>
</comment>
<organism evidence="1 2">
    <name type="scientific">Neolecta irregularis (strain DAH-3)</name>
    <dbReference type="NCBI Taxonomy" id="1198029"/>
    <lineage>
        <taxon>Eukaryota</taxon>
        <taxon>Fungi</taxon>
        <taxon>Dikarya</taxon>
        <taxon>Ascomycota</taxon>
        <taxon>Taphrinomycotina</taxon>
        <taxon>Neolectales</taxon>
        <taxon>Neolectaceae</taxon>
        <taxon>Neolecta</taxon>
    </lineage>
</organism>
<gene>
    <name evidence="1" type="ORF">NEOLI_006021</name>
</gene>
<evidence type="ECO:0000313" key="1">
    <source>
        <dbReference type="EMBL" id="OLL21608.1"/>
    </source>
</evidence>
<name>A0A1U7LG56_NEOID</name>
<dbReference type="OrthoDB" id="5381460at2759"/>
<protein>
    <submittedName>
        <fullName evidence="1">Uncharacterized protein</fullName>
    </submittedName>
</protein>